<protein>
    <recommendedName>
        <fullName evidence="4">Peptidase</fullName>
    </recommendedName>
</protein>
<proteinExistence type="predicted"/>
<evidence type="ECO:0000313" key="2">
    <source>
        <dbReference type="EMBL" id="RGV36512.1"/>
    </source>
</evidence>
<dbReference type="AlphaFoldDB" id="A0A412X6Y0"/>
<sequence>MEDVTNTSANDNTQGTEVVEQQKEVQQETQSADTLLGGKAETQPQEEAEPIAYDFKETISAMDDFEFSQEESDKFVEVIKDMGLNNEQANAIVKYGGEWGKGIAEAAMNAVIEQRNTEVQNWGETAKKELGTEFDSIISLCGLAVEHVEKAVPGIRQALNETGAGNRIEVIRAFSMLGKFLESDPGKGAGAPAAQGSSLEKFYDKTDFSKLK</sequence>
<organism evidence="2 3">
    <name type="scientific">Bacteroides uniformis</name>
    <dbReference type="NCBI Taxonomy" id="820"/>
    <lineage>
        <taxon>Bacteria</taxon>
        <taxon>Pseudomonadati</taxon>
        <taxon>Bacteroidota</taxon>
        <taxon>Bacteroidia</taxon>
        <taxon>Bacteroidales</taxon>
        <taxon>Bacteroidaceae</taxon>
        <taxon>Bacteroides</taxon>
    </lineage>
</organism>
<feature type="compositionally biased region" description="Polar residues" evidence="1">
    <location>
        <begin position="1"/>
        <end position="12"/>
    </location>
</feature>
<dbReference type="EMBL" id="QRZC01000040">
    <property type="protein sequence ID" value="RGV36512.1"/>
    <property type="molecule type" value="Genomic_DNA"/>
</dbReference>
<evidence type="ECO:0000256" key="1">
    <source>
        <dbReference type="SAM" id="MobiDB-lite"/>
    </source>
</evidence>
<dbReference type="RefSeq" id="WP_117947963.1">
    <property type="nucleotide sequence ID" value="NZ_QRZC01000040.1"/>
</dbReference>
<feature type="region of interest" description="Disordered" evidence="1">
    <location>
        <begin position="1"/>
        <end position="48"/>
    </location>
</feature>
<evidence type="ECO:0008006" key="4">
    <source>
        <dbReference type="Google" id="ProtNLM"/>
    </source>
</evidence>
<name>A0A412X6Y0_BACUN</name>
<comment type="caution">
    <text evidence="2">The sequence shown here is derived from an EMBL/GenBank/DDBJ whole genome shotgun (WGS) entry which is preliminary data.</text>
</comment>
<dbReference type="Proteomes" id="UP000285343">
    <property type="component" value="Unassembled WGS sequence"/>
</dbReference>
<evidence type="ECO:0000313" key="3">
    <source>
        <dbReference type="Proteomes" id="UP000285343"/>
    </source>
</evidence>
<reference evidence="2 3" key="1">
    <citation type="submission" date="2018-08" db="EMBL/GenBank/DDBJ databases">
        <title>A genome reference for cultivated species of the human gut microbiota.</title>
        <authorList>
            <person name="Zou Y."/>
            <person name="Xue W."/>
            <person name="Luo G."/>
        </authorList>
    </citation>
    <scope>NUCLEOTIDE SEQUENCE [LARGE SCALE GENOMIC DNA]</scope>
    <source>
        <strain evidence="2 3">AF14-42</strain>
    </source>
</reference>
<accession>A0A412X6Y0</accession>
<gene>
    <name evidence="2" type="ORF">DWW14_21000</name>
</gene>